<keyword evidence="2" id="KW-1185">Reference proteome</keyword>
<protein>
    <submittedName>
        <fullName evidence="1">Uncharacterized protein</fullName>
    </submittedName>
</protein>
<dbReference type="InterPro" id="IPR048061">
    <property type="entry name" value="GmtX-like"/>
</dbReference>
<name>A0ABX7QQK5_9GAMM</name>
<organism evidence="1 2">
    <name type="scientific">Shewanella avicenniae</name>
    <dbReference type="NCBI Taxonomy" id="2814294"/>
    <lineage>
        <taxon>Bacteria</taxon>
        <taxon>Pseudomonadati</taxon>
        <taxon>Pseudomonadota</taxon>
        <taxon>Gammaproteobacteria</taxon>
        <taxon>Alteromonadales</taxon>
        <taxon>Shewanellaceae</taxon>
        <taxon>Shewanella</taxon>
    </lineage>
</organism>
<dbReference type="NCBIfam" id="NF040692">
    <property type="entry name" value="recomb_assoc"/>
    <property type="match status" value="1"/>
</dbReference>
<dbReference type="RefSeq" id="WP_207354958.1">
    <property type="nucleotide sequence ID" value="NZ_CP071503.1"/>
</dbReference>
<gene>
    <name evidence="1" type="ORF">JYB87_00370</name>
</gene>
<accession>A0ABX7QQK5</accession>
<dbReference type="Proteomes" id="UP000662770">
    <property type="component" value="Chromosome"/>
</dbReference>
<reference evidence="1 2" key="1">
    <citation type="submission" date="2021-03" db="EMBL/GenBank/DDBJ databases">
        <title>Novel species identification of genus Shewanella.</title>
        <authorList>
            <person name="Liu G."/>
            <person name="Zhang Q."/>
        </authorList>
    </citation>
    <scope>NUCLEOTIDE SEQUENCE [LARGE SCALE GENOMIC DNA]</scope>
    <source>
        <strain evidence="1 2">FJAT-51800</strain>
    </source>
</reference>
<dbReference type="EMBL" id="CP071503">
    <property type="protein sequence ID" value="QSX33747.1"/>
    <property type="molecule type" value="Genomic_DNA"/>
</dbReference>
<sequence>MLEMSPETVLKQLKKNASMRVSSTLDAVYTVCKEQFERGIYDFSFSTISRLGKEKGVPAAQSIRNKSGDAYRTLIKSFADAAKDKKVPKPNHSPFGKSVAWIENITDPVLKLQVNILYSQKKEAERLLLEVVPINQVIEIFDNGASPVSKIRLTALEREALEYMLSTEFLRREDLEVGPKGSILRREDLSQVFPVATLDAFKKALLHL</sequence>
<proteinExistence type="predicted"/>
<evidence type="ECO:0000313" key="2">
    <source>
        <dbReference type="Proteomes" id="UP000662770"/>
    </source>
</evidence>
<evidence type="ECO:0000313" key="1">
    <source>
        <dbReference type="EMBL" id="QSX33747.1"/>
    </source>
</evidence>